<keyword evidence="1" id="KW-1133">Transmembrane helix</keyword>
<reference evidence="2 3" key="1">
    <citation type="submission" date="2018-06" db="EMBL/GenBank/DDBJ databases">
        <title>Mucibacter soli gen. nov., sp. nov., a new member of the family Chitinophagaceae producing mucin.</title>
        <authorList>
            <person name="Kim M.-K."/>
            <person name="Park S."/>
            <person name="Kim T.-S."/>
            <person name="Joung Y."/>
            <person name="Han J.-H."/>
            <person name="Kim S.B."/>
        </authorList>
    </citation>
    <scope>NUCLEOTIDE SEQUENCE [LARGE SCALE GENOMIC DNA]</scope>
    <source>
        <strain evidence="2 3">R1-15</strain>
    </source>
</reference>
<proteinExistence type="predicted"/>
<gene>
    <name evidence="2" type="ORF">DN068_03355</name>
</gene>
<feature type="transmembrane region" description="Helical" evidence="1">
    <location>
        <begin position="129"/>
        <end position="147"/>
    </location>
</feature>
<keyword evidence="1" id="KW-0472">Membrane</keyword>
<dbReference type="Proteomes" id="UP000248745">
    <property type="component" value="Unassembled WGS sequence"/>
</dbReference>
<dbReference type="AlphaFoldDB" id="A0A2W2BFH6"/>
<dbReference type="OrthoDB" id="796197at2"/>
<evidence type="ECO:0000313" key="3">
    <source>
        <dbReference type="Proteomes" id="UP000248745"/>
    </source>
</evidence>
<evidence type="ECO:0000313" key="2">
    <source>
        <dbReference type="EMBL" id="PZF74627.1"/>
    </source>
</evidence>
<name>A0A2W2BFH6_9BACT</name>
<comment type="caution">
    <text evidence="2">The sequence shown here is derived from an EMBL/GenBank/DDBJ whole genome shotgun (WGS) entry which is preliminary data.</text>
</comment>
<keyword evidence="1" id="KW-0812">Transmembrane</keyword>
<accession>A0A2W2BFH6</accession>
<organism evidence="2 3">
    <name type="scientific">Taibaiella soli</name>
    <dbReference type="NCBI Taxonomy" id="1649169"/>
    <lineage>
        <taxon>Bacteria</taxon>
        <taxon>Pseudomonadati</taxon>
        <taxon>Bacteroidota</taxon>
        <taxon>Chitinophagia</taxon>
        <taxon>Chitinophagales</taxon>
        <taxon>Chitinophagaceae</taxon>
        <taxon>Taibaiella</taxon>
    </lineage>
</organism>
<evidence type="ECO:0000256" key="1">
    <source>
        <dbReference type="SAM" id="Phobius"/>
    </source>
</evidence>
<dbReference type="RefSeq" id="WP_110997467.1">
    <property type="nucleotide sequence ID" value="NZ_QKTW01000003.1"/>
</dbReference>
<feature type="transmembrane region" description="Helical" evidence="1">
    <location>
        <begin position="87"/>
        <end position="109"/>
    </location>
</feature>
<sequence length="164" mass="19044">MQQYEIDQRIWAYIDGLDTATEKQKTEMLLATDRAWKETYERLLAMQSLLSDKNLLDEPSMRFTQNIMEQLATVQPAHKMQPLAKSWVVKLLGAFFVLSTILWGVLLFTTKGTGNTQIFHWEFSSKENHNLLFFGAAIYIVVLLVLADRYRSFRKQIHKTNPSA</sequence>
<protein>
    <submittedName>
        <fullName evidence="2">Uncharacterized protein</fullName>
    </submittedName>
</protein>
<keyword evidence="3" id="KW-1185">Reference proteome</keyword>
<dbReference type="EMBL" id="QKTW01000003">
    <property type="protein sequence ID" value="PZF74627.1"/>
    <property type="molecule type" value="Genomic_DNA"/>
</dbReference>